<dbReference type="Pfam" id="PF21238">
    <property type="entry name" value="Pus10_C"/>
    <property type="match status" value="1"/>
</dbReference>
<sequence>MADTAPEASTASVQRPRSLLESIAFGVETIKTRYEIREDTGFALDVFLPAATAVRARALQARGLGGGDTVDLKQAVRWVYIPLLEEALGTRCDPEGGLRVTLTCTDAAGEGAWLAERVRQQAGRLPKRKKVYGQRRHPKAPMVAAADMVASTRVIEELAALEDAAFLALCPPAAASLAPPAAAVGLTLSATRTPFFLGGRYTKLRRGIPQSPWFIDGERRGDGSVEERLAETLLPALRCASATFSSAGREDVDVRMLGAGRPWALECLDCGAAPPEPAACRALEQDVNARQAGAIGITGLRVLSRAEVAAMRVEDGDKQKSYVAVCWAPQPLTEAQLALLRSTENLMLQQQTPIRVLHRRANLVRPRTIMQMEAEALPGTSCFLLGLRTQEGTYIKEFVHGDLGRTKPSLGDLLGLPAVTILYLDVIDIHMQF</sequence>
<evidence type="ECO:0000256" key="4">
    <source>
        <dbReference type="ARBA" id="ARBA00023235"/>
    </source>
</evidence>
<dbReference type="PANTHER" id="PTHR21568:SF0">
    <property type="entry name" value="TRNA PSEUDOURIDINE SYNTHASE PUS10"/>
    <property type="match status" value="1"/>
</dbReference>
<comment type="caution">
    <text evidence="9">The sequence shown here is derived from an EMBL/GenBank/DDBJ whole genome shotgun (WGS) entry which is preliminary data.</text>
</comment>
<dbReference type="EC" id="5.4.99.25" evidence="2"/>
<evidence type="ECO:0000259" key="8">
    <source>
        <dbReference type="Pfam" id="PF21238"/>
    </source>
</evidence>
<dbReference type="GO" id="GO:0160148">
    <property type="term" value="F:tRNA pseudouridine(55) synthase activity"/>
    <property type="evidence" value="ECO:0007669"/>
    <property type="project" value="UniProtKB-EC"/>
</dbReference>
<evidence type="ECO:0000256" key="5">
    <source>
        <dbReference type="ARBA" id="ARBA00075270"/>
    </source>
</evidence>
<dbReference type="GO" id="GO:0003723">
    <property type="term" value="F:RNA binding"/>
    <property type="evidence" value="ECO:0007669"/>
    <property type="project" value="InterPro"/>
</dbReference>
<dbReference type="InterPro" id="IPR039894">
    <property type="entry name" value="Pus10-like"/>
</dbReference>
<comment type="similarity">
    <text evidence="1">Belongs to the pseudouridine synthase Pus10 family.</text>
</comment>
<keyword evidence="4" id="KW-0413">Isomerase</keyword>
<keyword evidence="10" id="KW-1185">Reference proteome</keyword>
<name>A0AAD9MJR0_PROWI</name>
<gene>
    <name evidence="9" type="ORF">QBZ16_005148</name>
</gene>
<dbReference type="EMBL" id="JASFZW010000008">
    <property type="protein sequence ID" value="KAK2076920.1"/>
    <property type="molecule type" value="Genomic_DNA"/>
</dbReference>
<dbReference type="PANTHER" id="PTHR21568">
    <property type="entry name" value="TRNA PSEUDOURIDINE SYNTHASE PUS10"/>
    <property type="match status" value="1"/>
</dbReference>
<protein>
    <recommendedName>
        <fullName evidence="2">tRNA pseudouridine(55) synthase</fullName>
        <ecNumber evidence="2">5.4.99.25</ecNumber>
    </recommendedName>
    <alternativeName>
        <fullName evidence="7">tRNA pseudouridine 55 synthase</fullName>
    </alternativeName>
    <alternativeName>
        <fullName evidence="5">tRNA pseudouridylate synthase</fullName>
    </alternativeName>
    <alternativeName>
        <fullName evidence="6">tRNA-uridine isomerase</fullName>
    </alternativeName>
</protein>
<dbReference type="InterPro" id="IPR020103">
    <property type="entry name" value="PsdUridine_synth_cat_dom_sf"/>
</dbReference>
<evidence type="ECO:0000256" key="6">
    <source>
        <dbReference type="ARBA" id="ARBA00079393"/>
    </source>
</evidence>
<reference evidence="9" key="1">
    <citation type="submission" date="2021-01" db="EMBL/GenBank/DDBJ databases">
        <authorList>
            <person name="Eckstrom K.M.E."/>
        </authorList>
    </citation>
    <scope>NUCLEOTIDE SEQUENCE</scope>
    <source>
        <strain evidence="9">UVCC 0001</strain>
    </source>
</reference>
<dbReference type="SUPFAM" id="SSF55120">
    <property type="entry name" value="Pseudouridine synthase"/>
    <property type="match status" value="1"/>
</dbReference>
<dbReference type="Gene3D" id="3.30.70.3190">
    <property type="match status" value="1"/>
</dbReference>
<evidence type="ECO:0000256" key="3">
    <source>
        <dbReference type="ARBA" id="ARBA00022694"/>
    </source>
</evidence>
<evidence type="ECO:0000313" key="10">
    <source>
        <dbReference type="Proteomes" id="UP001255856"/>
    </source>
</evidence>
<keyword evidence="3" id="KW-0819">tRNA processing</keyword>
<proteinExistence type="inferred from homology"/>
<dbReference type="Gene3D" id="3.30.70.2510">
    <property type="match status" value="1"/>
</dbReference>
<feature type="domain" description="Pus10-like C-terminal" evidence="8">
    <location>
        <begin position="196"/>
        <end position="429"/>
    </location>
</feature>
<dbReference type="FunFam" id="3.30.70.3190:FF:000001">
    <property type="entry name" value="tRNA pseudouridine synthase Pus10"/>
    <property type="match status" value="1"/>
</dbReference>
<dbReference type="Proteomes" id="UP001255856">
    <property type="component" value="Unassembled WGS sequence"/>
</dbReference>
<evidence type="ECO:0000256" key="7">
    <source>
        <dbReference type="ARBA" id="ARBA00083669"/>
    </source>
</evidence>
<dbReference type="FunFam" id="3.30.70.2510:FF:000001">
    <property type="entry name" value="tRNA pseudouridine synthase Pus10"/>
    <property type="match status" value="1"/>
</dbReference>
<evidence type="ECO:0000313" key="9">
    <source>
        <dbReference type="EMBL" id="KAK2076920.1"/>
    </source>
</evidence>
<dbReference type="InterPro" id="IPR048741">
    <property type="entry name" value="Pus10-like_C"/>
</dbReference>
<dbReference type="AlphaFoldDB" id="A0AAD9MJR0"/>
<organism evidence="9 10">
    <name type="scientific">Prototheca wickerhamii</name>
    <dbReference type="NCBI Taxonomy" id="3111"/>
    <lineage>
        <taxon>Eukaryota</taxon>
        <taxon>Viridiplantae</taxon>
        <taxon>Chlorophyta</taxon>
        <taxon>core chlorophytes</taxon>
        <taxon>Trebouxiophyceae</taxon>
        <taxon>Chlorellales</taxon>
        <taxon>Chlorellaceae</taxon>
        <taxon>Prototheca</taxon>
    </lineage>
</organism>
<evidence type="ECO:0000256" key="1">
    <source>
        <dbReference type="ARBA" id="ARBA00009652"/>
    </source>
</evidence>
<accession>A0AAD9MJR0</accession>
<dbReference type="GO" id="GO:0031119">
    <property type="term" value="P:tRNA pseudouridine synthesis"/>
    <property type="evidence" value="ECO:0007669"/>
    <property type="project" value="UniProtKB-ARBA"/>
</dbReference>
<evidence type="ECO:0000256" key="2">
    <source>
        <dbReference type="ARBA" id="ARBA00012787"/>
    </source>
</evidence>